<feature type="region of interest" description="Disordered" evidence="3">
    <location>
        <begin position="22"/>
        <end position="67"/>
    </location>
</feature>
<dbReference type="OrthoDB" id="10251809at2759"/>
<sequence length="616" mass="70097">MSEHQGRTLSIGEIYELRSTNFAPSPSEEMSTSYCYDLSHSRSEAPPRDSVEEPPAQALKKSRKSPNNVYNEGMAFVSESCSKVSKRPRWRQLFPNSSSKILPIAGHCMVCCSNRIYAFGGYATEFIEGQCHSRHYNALFEFSYSQNLWSLISQETSDCGLSPQPRRHASMVFHGQSLYVFGGFNERNEVLGDLWCFDLTKRKWFPIITNPGSFWPTARAEHSAVVYKDRMIIFGGYDGKKKLCDTVALNMRDFSWEVVSTNGGYYPSRRCKHTAVVYKNKMYVLGGFQFANDKNAAVTDLVALNLENMTWNLELMSGSFPEGLQAHKAVVVNDSMYIFGGKIREQPSGGNVLQSSISDMVWSYRFNVNCWSAIECEGVYPKARQLHGACVVNNSERKYSLIVYGGVDRLKDTYYNDIWELEGIDCDSNLQSCSSCESLMNLVNSEKFADLQLLVDGFRIPAHRCILYSKCDYFRKMLESDMKESFQNSIEIRGIGYSTFLKVLFFIYTGRPVYDMDYEQLIELLVAADMLGLEELQIFCMKRLEEAVNVENVSSVCQLANEYNAGQLKTFCIDYIVKYFSQVVETKGFESLLRKEASGLAKEILRLHAKVVGWNQ</sequence>
<evidence type="ECO:0000256" key="2">
    <source>
        <dbReference type="ARBA" id="ARBA00022737"/>
    </source>
</evidence>
<dbReference type="Gene3D" id="2.120.10.80">
    <property type="entry name" value="Kelch-type beta propeller"/>
    <property type="match status" value="2"/>
</dbReference>
<feature type="compositionally biased region" description="Polar residues" evidence="3">
    <location>
        <begin position="22"/>
        <end position="34"/>
    </location>
</feature>
<dbReference type="SMART" id="SM00225">
    <property type="entry name" value="BTB"/>
    <property type="match status" value="1"/>
</dbReference>
<dbReference type="InterPro" id="IPR015915">
    <property type="entry name" value="Kelch-typ_b-propeller"/>
</dbReference>
<gene>
    <name evidence="5" type="ORF">GpartN1_g1242.t1</name>
</gene>
<dbReference type="Proteomes" id="UP001061958">
    <property type="component" value="Unassembled WGS sequence"/>
</dbReference>
<dbReference type="Pfam" id="PF00651">
    <property type="entry name" value="BTB"/>
    <property type="match status" value="1"/>
</dbReference>
<protein>
    <recommendedName>
        <fullName evidence="4">BTB domain-containing protein</fullName>
    </recommendedName>
</protein>
<dbReference type="SUPFAM" id="SSF54695">
    <property type="entry name" value="POZ domain"/>
    <property type="match status" value="1"/>
</dbReference>
<dbReference type="AlphaFoldDB" id="A0A9C7PT95"/>
<dbReference type="InterPro" id="IPR000210">
    <property type="entry name" value="BTB/POZ_dom"/>
</dbReference>
<proteinExistence type="predicted"/>
<reference evidence="5" key="1">
    <citation type="journal article" date="2022" name="Proc. Natl. Acad. Sci. U.S.A.">
        <title>Life cycle and functional genomics of the unicellular red alga Galdieria for elucidating algal and plant evolution and industrial use.</title>
        <authorList>
            <person name="Hirooka S."/>
            <person name="Itabashi T."/>
            <person name="Ichinose T.M."/>
            <person name="Onuma R."/>
            <person name="Fujiwara T."/>
            <person name="Yamashita S."/>
            <person name="Jong L.W."/>
            <person name="Tomita R."/>
            <person name="Iwane A.H."/>
            <person name="Miyagishima S.Y."/>
        </authorList>
    </citation>
    <scope>NUCLEOTIDE SEQUENCE</scope>
    <source>
        <strain evidence="5">NBRC 102759</strain>
    </source>
</reference>
<evidence type="ECO:0000256" key="1">
    <source>
        <dbReference type="ARBA" id="ARBA00022441"/>
    </source>
</evidence>
<dbReference type="PANTHER" id="PTHR46093:SF18">
    <property type="entry name" value="FIBRONECTIN TYPE-III DOMAIN-CONTAINING PROTEIN"/>
    <property type="match status" value="1"/>
</dbReference>
<accession>A0A9C7PT95</accession>
<dbReference type="InterPro" id="IPR006652">
    <property type="entry name" value="Kelch_1"/>
</dbReference>
<dbReference type="SUPFAM" id="SSF117281">
    <property type="entry name" value="Kelch motif"/>
    <property type="match status" value="2"/>
</dbReference>
<keyword evidence="6" id="KW-1185">Reference proteome</keyword>
<dbReference type="EMBL" id="BQMJ01000008">
    <property type="protein sequence ID" value="GJQ09451.1"/>
    <property type="molecule type" value="Genomic_DNA"/>
</dbReference>
<name>A0A9C7PT95_9RHOD</name>
<feature type="compositionally biased region" description="Basic and acidic residues" evidence="3">
    <location>
        <begin position="39"/>
        <end position="51"/>
    </location>
</feature>
<comment type="caution">
    <text evidence="5">The sequence shown here is derived from an EMBL/GenBank/DDBJ whole genome shotgun (WGS) entry which is preliminary data.</text>
</comment>
<dbReference type="InterPro" id="IPR011333">
    <property type="entry name" value="SKP1/BTB/POZ_sf"/>
</dbReference>
<dbReference type="Gene3D" id="1.25.40.420">
    <property type="match status" value="1"/>
</dbReference>
<keyword evidence="1" id="KW-0880">Kelch repeat</keyword>
<organism evidence="5 6">
    <name type="scientific">Galdieria partita</name>
    <dbReference type="NCBI Taxonomy" id="83374"/>
    <lineage>
        <taxon>Eukaryota</taxon>
        <taxon>Rhodophyta</taxon>
        <taxon>Bangiophyceae</taxon>
        <taxon>Galdieriales</taxon>
        <taxon>Galdieriaceae</taxon>
        <taxon>Galdieria</taxon>
    </lineage>
</organism>
<feature type="domain" description="BTB" evidence="4">
    <location>
        <begin position="449"/>
        <end position="516"/>
    </location>
</feature>
<keyword evidence="2" id="KW-0677">Repeat</keyword>
<dbReference type="PROSITE" id="PS50097">
    <property type="entry name" value="BTB"/>
    <property type="match status" value="1"/>
</dbReference>
<evidence type="ECO:0000259" key="4">
    <source>
        <dbReference type="PROSITE" id="PS50097"/>
    </source>
</evidence>
<dbReference type="SMART" id="SM00612">
    <property type="entry name" value="Kelch"/>
    <property type="match status" value="2"/>
</dbReference>
<dbReference type="CDD" id="cd18186">
    <property type="entry name" value="BTB_POZ_ZBTB_KLHL-like"/>
    <property type="match status" value="1"/>
</dbReference>
<evidence type="ECO:0000313" key="6">
    <source>
        <dbReference type="Proteomes" id="UP001061958"/>
    </source>
</evidence>
<dbReference type="Gene3D" id="3.30.710.10">
    <property type="entry name" value="Potassium Channel Kv1.1, Chain A"/>
    <property type="match status" value="1"/>
</dbReference>
<evidence type="ECO:0000256" key="3">
    <source>
        <dbReference type="SAM" id="MobiDB-lite"/>
    </source>
</evidence>
<evidence type="ECO:0000313" key="5">
    <source>
        <dbReference type="EMBL" id="GJQ09451.1"/>
    </source>
</evidence>
<reference evidence="5" key="2">
    <citation type="submission" date="2022-01" db="EMBL/GenBank/DDBJ databases">
        <authorList>
            <person name="Hirooka S."/>
            <person name="Miyagishima S.Y."/>
        </authorList>
    </citation>
    <scope>NUCLEOTIDE SEQUENCE</scope>
    <source>
        <strain evidence="5">NBRC 102759</strain>
    </source>
</reference>
<dbReference type="Pfam" id="PF24681">
    <property type="entry name" value="Kelch_KLHDC2_KLHL20_DRC7"/>
    <property type="match status" value="1"/>
</dbReference>
<dbReference type="PANTHER" id="PTHR46093">
    <property type="entry name" value="ACYL-COA-BINDING DOMAIN-CONTAINING PROTEIN 5"/>
    <property type="match status" value="1"/>
</dbReference>